<dbReference type="CDD" id="cd00920">
    <property type="entry name" value="Cupredoxin"/>
    <property type="match status" value="1"/>
</dbReference>
<proteinExistence type="predicted"/>
<evidence type="ECO:0000313" key="6">
    <source>
        <dbReference type="EMBL" id="PSN64111.1"/>
    </source>
</evidence>
<evidence type="ECO:0000256" key="3">
    <source>
        <dbReference type="SAM" id="MobiDB-lite"/>
    </source>
</evidence>
<keyword evidence="4" id="KW-0732">Signal</keyword>
<feature type="domain" description="Blue (type 1) copper" evidence="5">
    <location>
        <begin position="22"/>
        <end position="112"/>
    </location>
</feature>
<dbReference type="InterPro" id="IPR000923">
    <property type="entry name" value="BlueCu_1"/>
</dbReference>
<sequence length="235" mass="24776">MLSRFFTLILLAATALAKVHVVTVGKTPLKFEPQLLRVDRGDTVVFEIFPKHNVVKGPFTRPCEPFGEESFFSGPFSETENGAKKFVVNVPSNDATYYYCAVNDHCQQGMVGGWNIPADGDNNIEAYAKAAKDVERSLSFEEIRGGQLLDDRQLASITGSASPNPTQSSRPNQSETVDEPPTTTESASSSSGTAPASEDSSSSTGTAVPPDKTGAADTLRACVAAAVIAVAALAA</sequence>
<reference evidence="6 7" key="1">
    <citation type="journal article" date="2018" name="Front. Microbiol.">
        <title>Genome-Wide Analysis of Corynespora cassiicola Leaf Fall Disease Putative Effectors.</title>
        <authorList>
            <person name="Lopez D."/>
            <person name="Ribeiro S."/>
            <person name="Label P."/>
            <person name="Fumanal B."/>
            <person name="Venisse J.S."/>
            <person name="Kohler A."/>
            <person name="de Oliveira R.R."/>
            <person name="Labutti K."/>
            <person name="Lipzen A."/>
            <person name="Lail K."/>
            <person name="Bauer D."/>
            <person name="Ohm R.A."/>
            <person name="Barry K.W."/>
            <person name="Spatafora J."/>
            <person name="Grigoriev I.V."/>
            <person name="Martin F.M."/>
            <person name="Pujade-Renaud V."/>
        </authorList>
    </citation>
    <scope>NUCLEOTIDE SEQUENCE [LARGE SCALE GENOMIC DNA]</scope>
    <source>
        <strain evidence="6 7">Philippines</strain>
    </source>
</reference>
<evidence type="ECO:0000313" key="7">
    <source>
        <dbReference type="Proteomes" id="UP000240883"/>
    </source>
</evidence>
<dbReference type="PANTHER" id="PTHR34883">
    <property type="entry name" value="SERINE-RICH PROTEIN, PUTATIVE-RELATED-RELATED"/>
    <property type="match status" value="1"/>
</dbReference>
<dbReference type="PANTHER" id="PTHR34883:SF15">
    <property type="entry name" value="EXTRACELLULAR SERINE-RICH PROTEIN"/>
    <property type="match status" value="1"/>
</dbReference>
<organism evidence="6 7">
    <name type="scientific">Corynespora cassiicola Philippines</name>
    <dbReference type="NCBI Taxonomy" id="1448308"/>
    <lineage>
        <taxon>Eukaryota</taxon>
        <taxon>Fungi</taxon>
        <taxon>Dikarya</taxon>
        <taxon>Ascomycota</taxon>
        <taxon>Pezizomycotina</taxon>
        <taxon>Dothideomycetes</taxon>
        <taxon>Pleosporomycetidae</taxon>
        <taxon>Pleosporales</taxon>
        <taxon>Corynesporascaceae</taxon>
        <taxon>Corynespora</taxon>
    </lineage>
</organism>
<dbReference type="OrthoDB" id="2331100at2759"/>
<keyword evidence="1" id="KW-0479">Metal-binding</keyword>
<evidence type="ECO:0000259" key="5">
    <source>
        <dbReference type="Pfam" id="PF00127"/>
    </source>
</evidence>
<dbReference type="GO" id="GO:0005507">
    <property type="term" value="F:copper ion binding"/>
    <property type="evidence" value="ECO:0007669"/>
    <property type="project" value="InterPro"/>
</dbReference>
<name>A0A2T2NFA1_CORCC</name>
<evidence type="ECO:0000256" key="2">
    <source>
        <dbReference type="ARBA" id="ARBA00023008"/>
    </source>
</evidence>
<feature type="signal peptide" evidence="4">
    <location>
        <begin position="1"/>
        <end position="17"/>
    </location>
</feature>
<feature type="chain" id="PRO_5015743321" description="Blue (type 1) copper domain-containing protein" evidence="4">
    <location>
        <begin position="18"/>
        <end position="235"/>
    </location>
</feature>
<keyword evidence="7" id="KW-1185">Reference proteome</keyword>
<dbReference type="GO" id="GO:0009055">
    <property type="term" value="F:electron transfer activity"/>
    <property type="evidence" value="ECO:0007669"/>
    <property type="project" value="InterPro"/>
</dbReference>
<dbReference type="AlphaFoldDB" id="A0A2T2NFA1"/>
<dbReference type="EMBL" id="KZ678139">
    <property type="protein sequence ID" value="PSN64111.1"/>
    <property type="molecule type" value="Genomic_DNA"/>
</dbReference>
<dbReference type="InterPro" id="IPR008972">
    <property type="entry name" value="Cupredoxin"/>
</dbReference>
<dbReference type="Gene3D" id="2.60.40.420">
    <property type="entry name" value="Cupredoxins - blue copper proteins"/>
    <property type="match status" value="1"/>
</dbReference>
<gene>
    <name evidence="6" type="ORF">BS50DRAFT_98087</name>
</gene>
<evidence type="ECO:0000256" key="4">
    <source>
        <dbReference type="SAM" id="SignalP"/>
    </source>
</evidence>
<dbReference type="InterPro" id="IPR052953">
    <property type="entry name" value="Ser-rich/MCO-related"/>
</dbReference>
<feature type="region of interest" description="Disordered" evidence="3">
    <location>
        <begin position="157"/>
        <end position="214"/>
    </location>
</feature>
<evidence type="ECO:0000256" key="1">
    <source>
        <dbReference type="ARBA" id="ARBA00022723"/>
    </source>
</evidence>
<feature type="compositionally biased region" description="Low complexity" evidence="3">
    <location>
        <begin position="179"/>
        <end position="206"/>
    </location>
</feature>
<accession>A0A2T2NFA1</accession>
<dbReference type="SUPFAM" id="SSF49503">
    <property type="entry name" value="Cupredoxins"/>
    <property type="match status" value="1"/>
</dbReference>
<feature type="compositionally biased region" description="Polar residues" evidence="3">
    <location>
        <begin position="157"/>
        <end position="175"/>
    </location>
</feature>
<dbReference type="Pfam" id="PF00127">
    <property type="entry name" value="Copper-bind"/>
    <property type="match status" value="1"/>
</dbReference>
<dbReference type="Proteomes" id="UP000240883">
    <property type="component" value="Unassembled WGS sequence"/>
</dbReference>
<protein>
    <recommendedName>
        <fullName evidence="5">Blue (type 1) copper domain-containing protein</fullName>
    </recommendedName>
</protein>
<dbReference type="STRING" id="1448308.A0A2T2NFA1"/>
<keyword evidence="2" id="KW-0186">Copper</keyword>